<dbReference type="InterPro" id="IPR000821">
    <property type="entry name" value="Ala_racemase"/>
</dbReference>
<evidence type="ECO:0000313" key="5">
    <source>
        <dbReference type="EMBL" id="SHH53122.1"/>
    </source>
</evidence>
<dbReference type="NCBIfam" id="NF040742">
    <property type="entry name" value="racem_Orr"/>
    <property type="match status" value="1"/>
</dbReference>
<name>A0A1M5TQT0_9CLOT</name>
<evidence type="ECO:0000313" key="6">
    <source>
        <dbReference type="Proteomes" id="UP000184447"/>
    </source>
</evidence>
<dbReference type="STRING" id="1121316.SAMN02745207_01442"/>
<accession>A0A1M5TQT0</accession>
<dbReference type="GO" id="GO:0008784">
    <property type="term" value="F:alanine racemase activity"/>
    <property type="evidence" value="ECO:0007669"/>
    <property type="project" value="TreeGrafter"/>
</dbReference>
<keyword evidence="2" id="KW-0663">Pyridoxal phosphate</keyword>
<organism evidence="5 6">
    <name type="scientific">Clostridium grantii DSM 8605</name>
    <dbReference type="NCBI Taxonomy" id="1121316"/>
    <lineage>
        <taxon>Bacteria</taxon>
        <taxon>Bacillati</taxon>
        <taxon>Bacillota</taxon>
        <taxon>Clostridia</taxon>
        <taxon>Eubacteriales</taxon>
        <taxon>Clostridiaceae</taxon>
        <taxon>Clostridium</taxon>
    </lineage>
</organism>
<dbReference type="EMBL" id="FQXM01000006">
    <property type="protein sequence ID" value="SHH53122.1"/>
    <property type="molecule type" value="Genomic_DNA"/>
</dbReference>
<dbReference type="PANTHER" id="PTHR30511">
    <property type="entry name" value="ALANINE RACEMASE"/>
    <property type="match status" value="1"/>
</dbReference>
<evidence type="ECO:0000256" key="1">
    <source>
        <dbReference type="ARBA" id="ARBA00001933"/>
    </source>
</evidence>
<keyword evidence="3" id="KW-0413">Isomerase</keyword>
<keyword evidence="6" id="KW-1185">Reference proteome</keyword>
<dbReference type="InterPro" id="IPR001608">
    <property type="entry name" value="Ala_racemase_N"/>
</dbReference>
<dbReference type="GO" id="GO:0030170">
    <property type="term" value="F:pyridoxal phosphate binding"/>
    <property type="evidence" value="ECO:0007669"/>
    <property type="project" value="TreeGrafter"/>
</dbReference>
<dbReference type="RefSeq" id="WP_073337749.1">
    <property type="nucleotide sequence ID" value="NZ_FQXM01000006.1"/>
</dbReference>
<evidence type="ECO:0000259" key="4">
    <source>
        <dbReference type="Pfam" id="PF01168"/>
    </source>
</evidence>
<dbReference type="Proteomes" id="UP000184447">
    <property type="component" value="Unassembled WGS sequence"/>
</dbReference>
<gene>
    <name evidence="5" type="ORF">SAMN02745207_01442</name>
</gene>
<dbReference type="InterPro" id="IPR029066">
    <property type="entry name" value="PLP-binding_barrel"/>
</dbReference>
<dbReference type="PANTHER" id="PTHR30511:SF3">
    <property type="entry name" value="LYSINE RACEMASE"/>
    <property type="match status" value="1"/>
</dbReference>
<dbReference type="Pfam" id="PF01168">
    <property type="entry name" value="Ala_racemase_N"/>
    <property type="match status" value="1"/>
</dbReference>
<dbReference type="OrthoDB" id="504078at2"/>
<evidence type="ECO:0000256" key="2">
    <source>
        <dbReference type="ARBA" id="ARBA00022898"/>
    </source>
</evidence>
<feature type="domain" description="Alanine racemase N-terminal" evidence="4">
    <location>
        <begin position="7"/>
        <end position="221"/>
    </location>
</feature>
<reference evidence="5 6" key="1">
    <citation type="submission" date="2016-11" db="EMBL/GenBank/DDBJ databases">
        <authorList>
            <person name="Jaros S."/>
            <person name="Januszkiewicz K."/>
            <person name="Wedrychowicz H."/>
        </authorList>
    </citation>
    <scope>NUCLEOTIDE SEQUENCE [LARGE SCALE GENOMIC DNA]</scope>
    <source>
        <strain evidence="5 6">DSM 8605</strain>
    </source>
</reference>
<dbReference type="CDD" id="cd06815">
    <property type="entry name" value="PLPDE_III_AR_like_1"/>
    <property type="match status" value="1"/>
</dbReference>
<sequence>MYPRILIDLKKFSNNVKIVKEKADKKGIEIFGVSKVFCGDEVIAKEYAALGLSAIADSRIENLKKLKDVDIKKVLLRLPMQSEIEDVVKYADISLNSEISTLELISQEAEKQGKIHNVILMVDMGDLREGFYDEEEVYFAVGKLLFLKGIKIIGIGTNLSCFGAIIPKISHMHKLKEIKNNIEIRYNIKLQYVSGGNSSSYYLMDNEELPTEINNLRIGEIFVCGNETAFGNKVTGTFDDVFVLEAEIIELKNKPSLPIGESGVDAFGKKPVYMDKGNMLRAICAVGKQDVSLDALVPFDKDIEVLGGSSDHMIIDVSKSKNKYNVGKTIKFKLKYGGILSVMTSDYAEKVYIR</sequence>
<proteinExistence type="predicted"/>
<evidence type="ECO:0000256" key="3">
    <source>
        <dbReference type="ARBA" id="ARBA00023235"/>
    </source>
</evidence>
<dbReference type="AlphaFoldDB" id="A0A1M5TQT0"/>
<dbReference type="Gene3D" id="3.20.20.10">
    <property type="entry name" value="Alanine racemase"/>
    <property type="match status" value="1"/>
</dbReference>
<dbReference type="GO" id="GO:0005829">
    <property type="term" value="C:cytosol"/>
    <property type="evidence" value="ECO:0007669"/>
    <property type="project" value="TreeGrafter"/>
</dbReference>
<dbReference type="SUPFAM" id="SSF51419">
    <property type="entry name" value="PLP-binding barrel"/>
    <property type="match status" value="1"/>
</dbReference>
<comment type="cofactor">
    <cofactor evidence="1">
        <name>pyridoxal 5'-phosphate</name>
        <dbReference type="ChEBI" id="CHEBI:597326"/>
    </cofactor>
</comment>
<protein>
    <submittedName>
        <fullName evidence="5">Predicted amino acid racemase</fullName>
    </submittedName>
</protein>